<keyword evidence="8" id="KW-1003">Cell membrane</keyword>
<comment type="subunit">
    <text evidence="8">Component of the Sec protein translocase complex. Heterotrimer consisting of SecY, SecE and SecG subunits. The heterotrimers can form oligomers, although 1 heterotrimer is thought to be able to translocate proteins. Interacts with the ribosome. Interacts with SecDF, and other proteins may be involved. Interacts with SecA.</text>
</comment>
<dbReference type="GO" id="GO:0008320">
    <property type="term" value="F:protein transmembrane transporter activity"/>
    <property type="evidence" value="ECO:0007669"/>
    <property type="project" value="UniProtKB-UniRule"/>
</dbReference>
<keyword evidence="8" id="KW-0997">Cell inner membrane</keyword>
<organism evidence="10 11">
    <name type="scientific">Prochlorococcus marinus (strain MIT 9303)</name>
    <dbReference type="NCBI Taxonomy" id="59922"/>
    <lineage>
        <taxon>Bacteria</taxon>
        <taxon>Bacillati</taxon>
        <taxon>Cyanobacteriota</taxon>
        <taxon>Cyanophyceae</taxon>
        <taxon>Synechococcales</taxon>
        <taxon>Prochlorococcaceae</taxon>
        <taxon>Prochlorococcus</taxon>
    </lineage>
</organism>
<comment type="subcellular location">
    <subcellularLocation>
        <location evidence="8">Cell inner membrane</location>
        <topology evidence="8">Single-pass membrane protein</topology>
    </subcellularLocation>
    <subcellularLocation>
        <location evidence="8">Cellular thylakoid membrane</location>
        <topology evidence="8">Single-pass membrane protein</topology>
    </subcellularLocation>
    <subcellularLocation>
        <location evidence="1">Membrane</location>
    </subcellularLocation>
</comment>
<dbReference type="HOGENOM" id="CLU_113663_2_1_3"/>
<dbReference type="HAMAP" id="MF_00422">
    <property type="entry name" value="SecE"/>
    <property type="match status" value="1"/>
</dbReference>
<evidence type="ECO:0000256" key="1">
    <source>
        <dbReference type="ARBA" id="ARBA00004370"/>
    </source>
</evidence>
<keyword evidence="2 8" id="KW-0813">Transport</keyword>
<dbReference type="Pfam" id="PF00584">
    <property type="entry name" value="SecE"/>
    <property type="match status" value="1"/>
</dbReference>
<evidence type="ECO:0000256" key="4">
    <source>
        <dbReference type="ARBA" id="ARBA00022927"/>
    </source>
</evidence>
<name>A2CDE5_PROM3</name>
<proteinExistence type="inferred from homology"/>
<reference evidence="10 11" key="1">
    <citation type="journal article" date="2007" name="PLoS Genet.">
        <title>Patterns and implications of gene gain and loss in the evolution of Prochlorococcus.</title>
        <authorList>
            <person name="Kettler G.C."/>
            <person name="Martiny A.C."/>
            <person name="Huang K."/>
            <person name="Zucker J."/>
            <person name="Coleman M.L."/>
            <person name="Rodrigue S."/>
            <person name="Chen F."/>
            <person name="Lapidus A."/>
            <person name="Ferriera S."/>
            <person name="Johnson J."/>
            <person name="Steglich C."/>
            <person name="Church G.M."/>
            <person name="Richardson P."/>
            <person name="Chisholm S.W."/>
        </authorList>
    </citation>
    <scope>NUCLEOTIDE SEQUENCE [LARGE SCALE GENOMIC DNA]</scope>
    <source>
        <strain evidence="10 11">MIT 9303</strain>
    </source>
</reference>
<dbReference type="NCBIfam" id="TIGR00964">
    <property type="entry name" value="secE_bact"/>
    <property type="match status" value="1"/>
</dbReference>
<comment type="similarity">
    <text evidence="8">Belongs to the SecE/SEC61-gamma family.</text>
</comment>
<protein>
    <recommendedName>
        <fullName evidence="8">Protein translocase subunit SecE</fullName>
    </recommendedName>
</protein>
<evidence type="ECO:0000313" key="10">
    <source>
        <dbReference type="EMBL" id="ABM79505.1"/>
    </source>
</evidence>
<dbReference type="InterPro" id="IPR005807">
    <property type="entry name" value="SecE_bac"/>
</dbReference>
<keyword evidence="6 8" id="KW-0811">Translocation</keyword>
<dbReference type="GO" id="GO:0006605">
    <property type="term" value="P:protein targeting"/>
    <property type="evidence" value="ECO:0007669"/>
    <property type="project" value="UniProtKB-UniRule"/>
</dbReference>
<dbReference type="GO" id="GO:0065002">
    <property type="term" value="P:intracellular protein transmembrane transport"/>
    <property type="evidence" value="ECO:0007669"/>
    <property type="project" value="UniProtKB-UniRule"/>
</dbReference>
<dbReference type="KEGG" id="pmf:P9303_27751"/>
<evidence type="ECO:0000256" key="5">
    <source>
        <dbReference type="ARBA" id="ARBA00022989"/>
    </source>
</evidence>
<keyword evidence="7 8" id="KW-0472">Membrane</keyword>
<dbReference type="Proteomes" id="UP000002274">
    <property type="component" value="Chromosome"/>
</dbReference>
<keyword evidence="3 8" id="KW-0812">Transmembrane</keyword>
<dbReference type="RefSeq" id="WP_011827348.1">
    <property type="nucleotide sequence ID" value="NC_008820.1"/>
</dbReference>
<feature type="transmembrane region" description="Helical" evidence="8">
    <location>
        <begin position="61"/>
        <end position="81"/>
    </location>
</feature>
<evidence type="ECO:0000256" key="9">
    <source>
        <dbReference type="SAM" id="MobiDB-lite"/>
    </source>
</evidence>
<accession>A2CDE5</accession>
<gene>
    <name evidence="8 10" type="primary">secE</name>
    <name evidence="10" type="ordered locus">P9303_27751</name>
</gene>
<dbReference type="Gene3D" id="1.20.5.1030">
    <property type="entry name" value="Preprotein translocase secy subunit"/>
    <property type="match status" value="1"/>
</dbReference>
<comment type="function">
    <text evidence="8">Essential subunit of the Sec protein translocation channel SecYEG. Clamps together the 2 halves of SecY. May contact the channel plug during translocation.</text>
</comment>
<dbReference type="BioCyc" id="PMAR59922:G1G80-2434-MONOMER"/>
<evidence type="ECO:0000256" key="8">
    <source>
        <dbReference type="HAMAP-Rule" id="MF_00422"/>
    </source>
</evidence>
<keyword evidence="5 8" id="KW-1133">Transmembrane helix</keyword>
<evidence type="ECO:0000256" key="6">
    <source>
        <dbReference type="ARBA" id="ARBA00023010"/>
    </source>
</evidence>
<dbReference type="GO" id="GO:0043952">
    <property type="term" value="P:protein transport by the Sec complex"/>
    <property type="evidence" value="ECO:0007669"/>
    <property type="project" value="UniProtKB-UniRule"/>
</dbReference>
<feature type="compositionally biased region" description="Acidic residues" evidence="9">
    <location>
        <begin position="8"/>
        <end position="28"/>
    </location>
</feature>
<keyword evidence="4 8" id="KW-0653">Protein transport</keyword>
<sequence>MTSPISEDTTDSSESPAEDPTDSSDSPEAEPTRQSGFLAATYEELSLVVWPSRQQLFSESIAVILMVSLSAAFIAAVSRFYSWASSQIFV</sequence>
<dbReference type="InterPro" id="IPR001901">
    <property type="entry name" value="Translocase_SecE/Sec61-g"/>
</dbReference>
<keyword evidence="8" id="KW-0793">Thylakoid</keyword>
<dbReference type="AlphaFoldDB" id="A2CDE5"/>
<evidence type="ECO:0000256" key="7">
    <source>
        <dbReference type="ARBA" id="ARBA00023136"/>
    </source>
</evidence>
<dbReference type="GO" id="GO:0009306">
    <property type="term" value="P:protein secretion"/>
    <property type="evidence" value="ECO:0007669"/>
    <property type="project" value="UniProtKB-UniRule"/>
</dbReference>
<evidence type="ECO:0000313" key="11">
    <source>
        <dbReference type="Proteomes" id="UP000002274"/>
    </source>
</evidence>
<dbReference type="STRING" id="59922.P9303_27751"/>
<dbReference type="GO" id="GO:0031676">
    <property type="term" value="C:plasma membrane-derived thylakoid membrane"/>
    <property type="evidence" value="ECO:0007669"/>
    <property type="project" value="UniProtKB-SubCell"/>
</dbReference>
<dbReference type="EMBL" id="CP000554">
    <property type="protein sequence ID" value="ABM79505.1"/>
    <property type="molecule type" value="Genomic_DNA"/>
</dbReference>
<feature type="region of interest" description="Disordered" evidence="9">
    <location>
        <begin position="1"/>
        <end position="35"/>
    </location>
</feature>
<dbReference type="InterPro" id="IPR038379">
    <property type="entry name" value="SecE_sf"/>
</dbReference>
<evidence type="ECO:0000256" key="2">
    <source>
        <dbReference type="ARBA" id="ARBA00022448"/>
    </source>
</evidence>
<evidence type="ECO:0000256" key="3">
    <source>
        <dbReference type="ARBA" id="ARBA00022692"/>
    </source>
</evidence>